<dbReference type="InterPro" id="IPR018108">
    <property type="entry name" value="MCP_transmembrane"/>
</dbReference>
<dbReference type="PANTHER" id="PTHR45618">
    <property type="entry name" value="MITOCHONDRIAL DICARBOXYLATE CARRIER-RELATED"/>
    <property type="match status" value="1"/>
</dbReference>
<dbReference type="Proteomes" id="UP001215151">
    <property type="component" value="Unassembled WGS sequence"/>
</dbReference>
<dbReference type="SUPFAM" id="SSF103506">
    <property type="entry name" value="Mitochondrial carrier"/>
    <property type="match status" value="2"/>
</dbReference>
<keyword evidence="12" id="KW-1185">Reference proteome</keyword>
<keyword evidence="5" id="KW-0677">Repeat</keyword>
<protein>
    <recommendedName>
        <fullName evidence="13">Mitochondrial carrier</fullName>
    </recommendedName>
</protein>
<feature type="transmembrane region" description="Helical" evidence="10">
    <location>
        <begin position="7"/>
        <end position="32"/>
    </location>
</feature>
<proteinExistence type="inferred from homology"/>
<name>A0AAD7U4F2_9APHY</name>
<dbReference type="Gene3D" id="1.50.40.10">
    <property type="entry name" value="Mitochondrial carrier domain"/>
    <property type="match status" value="2"/>
</dbReference>
<feature type="repeat" description="Solcar" evidence="8">
    <location>
        <begin position="5"/>
        <end position="107"/>
    </location>
</feature>
<keyword evidence="7 8" id="KW-0472">Membrane</keyword>
<evidence type="ECO:0000313" key="12">
    <source>
        <dbReference type="Proteomes" id="UP001215151"/>
    </source>
</evidence>
<evidence type="ECO:0000256" key="4">
    <source>
        <dbReference type="ARBA" id="ARBA00022692"/>
    </source>
</evidence>
<evidence type="ECO:0000256" key="8">
    <source>
        <dbReference type="PROSITE-ProRule" id="PRU00282"/>
    </source>
</evidence>
<dbReference type="GO" id="GO:0016020">
    <property type="term" value="C:membrane"/>
    <property type="evidence" value="ECO:0007669"/>
    <property type="project" value="UniProtKB-SubCell"/>
</dbReference>
<dbReference type="InterPro" id="IPR050391">
    <property type="entry name" value="Mito_Metabolite_Transporter"/>
</dbReference>
<feature type="transmembrane region" description="Helical" evidence="10">
    <location>
        <begin position="172"/>
        <end position="193"/>
    </location>
</feature>
<gene>
    <name evidence="11" type="ORF">ONZ51_g1102</name>
</gene>
<dbReference type="PROSITE" id="PS50920">
    <property type="entry name" value="SOLCAR"/>
    <property type="match status" value="1"/>
</dbReference>
<evidence type="ECO:0000256" key="3">
    <source>
        <dbReference type="ARBA" id="ARBA00022448"/>
    </source>
</evidence>
<dbReference type="EMBL" id="JAPEVG010000014">
    <property type="protein sequence ID" value="KAJ8496465.1"/>
    <property type="molecule type" value="Genomic_DNA"/>
</dbReference>
<evidence type="ECO:0000256" key="1">
    <source>
        <dbReference type="ARBA" id="ARBA00004141"/>
    </source>
</evidence>
<dbReference type="AlphaFoldDB" id="A0AAD7U4F2"/>
<keyword evidence="3 9" id="KW-0813">Transport</keyword>
<sequence>MFSLGELVVLGLTLTFSLSASLLITIPLSGALIRLRANYNPKALQLDPEGDVHVHTGPIVTSFFGMLRRVYRIEGFAGLYKGLMPNAIATIVMTVFAVAALDSRGLATHTRLDTIDTGFLGAIASTVLGMLISLPAAILTYRSIVTPYKLPYFGLMYSLRILLTPTERRRPWILYLTPGLLVTELMRLLYAMVVLRSLRILLLKDFTPFKFGIYLGFEMLSVALTCPLEVMATKLAIQRNHATAEYNSVEQEVEDDAIDAHEYAEYNGEEEDVIGLRHEKDPYLGFVDCFKRIVDEEGWQTLYRGWWFTMMAAIFSAVAAAAQYQGDA</sequence>
<feature type="transmembrane region" description="Helical" evidence="10">
    <location>
        <begin position="213"/>
        <end position="232"/>
    </location>
</feature>
<comment type="similarity">
    <text evidence="2 9">Belongs to the mitochondrial carrier (TC 2.A.29) family.</text>
</comment>
<keyword evidence="6 10" id="KW-1133">Transmembrane helix</keyword>
<organism evidence="11 12">
    <name type="scientific">Trametes cubensis</name>
    <dbReference type="NCBI Taxonomy" id="1111947"/>
    <lineage>
        <taxon>Eukaryota</taxon>
        <taxon>Fungi</taxon>
        <taxon>Dikarya</taxon>
        <taxon>Basidiomycota</taxon>
        <taxon>Agaricomycotina</taxon>
        <taxon>Agaricomycetes</taxon>
        <taxon>Polyporales</taxon>
        <taxon>Polyporaceae</taxon>
        <taxon>Trametes</taxon>
    </lineage>
</organism>
<reference evidence="11" key="1">
    <citation type="submission" date="2022-11" db="EMBL/GenBank/DDBJ databases">
        <title>Genome Sequence of Cubamyces cubensis.</title>
        <authorList>
            <person name="Buettner E."/>
        </authorList>
    </citation>
    <scope>NUCLEOTIDE SEQUENCE</scope>
    <source>
        <strain evidence="11">MPL-01</strain>
    </source>
</reference>
<comment type="subcellular location">
    <subcellularLocation>
        <location evidence="1">Membrane</location>
        <topology evidence="1">Multi-pass membrane protein</topology>
    </subcellularLocation>
</comment>
<evidence type="ECO:0000256" key="6">
    <source>
        <dbReference type="ARBA" id="ARBA00022989"/>
    </source>
</evidence>
<evidence type="ECO:0000256" key="9">
    <source>
        <dbReference type="RuleBase" id="RU000488"/>
    </source>
</evidence>
<evidence type="ECO:0000313" key="11">
    <source>
        <dbReference type="EMBL" id="KAJ8496465.1"/>
    </source>
</evidence>
<dbReference type="InterPro" id="IPR023395">
    <property type="entry name" value="MCP_dom_sf"/>
</dbReference>
<feature type="transmembrane region" description="Helical" evidence="10">
    <location>
        <begin position="83"/>
        <end position="101"/>
    </location>
</feature>
<feature type="transmembrane region" description="Helical" evidence="10">
    <location>
        <begin position="306"/>
        <end position="324"/>
    </location>
</feature>
<feature type="transmembrane region" description="Helical" evidence="10">
    <location>
        <begin position="121"/>
        <end position="141"/>
    </location>
</feature>
<evidence type="ECO:0000256" key="7">
    <source>
        <dbReference type="ARBA" id="ARBA00023136"/>
    </source>
</evidence>
<dbReference type="Pfam" id="PF00153">
    <property type="entry name" value="Mito_carr"/>
    <property type="match status" value="2"/>
</dbReference>
<evidence type="ECO:0000256" key="5">
    <source>
        <dbReference type="ARBA" id="ARBA00022737"/>
    </source>
</evidence>
<evidence type="ECO:0000256" key="10">
    <source>
        <dbReference type="SAM" id="Phobius"/>
    </source>
</evidence>
<comment type="caution">
    <text evidence="11">The sequence shown here is derived from an EMBL/GenBank/DDBJ whole genome shotgun (WGS) entry which is preliminary data.</text>
</comment>
<keyword evidence="4 8" id="KW-0812">Transmembrane</keyword>
<accession>A0AAD7U4F2</accession>
<evidence type="ECO:0000256" key="2">
    <source>
        <dbReference type="ARBA" id="ARBA00006375"/>
    </source>
</evidence>
<evidence type="ECO:0008006" key="13">
    <source>
        <dbReference type="Google" id="ProtNLM"/>
    </source>
</evidence>